<feature type="non-terminal residue" evidence="1">
    <location>
        <position position="1"/>
    </location>
</feature>
<dbReference type="AlphaFoldDB" id="A0A9N9P2C5"/>
<evidence type="ECO:0000313" key="1">
    <source>
        <dbReference type="EMBL" id="CAG8777905.1"/>
    </source>
</evidence>
<evidence type="ECO:0000313" key="2">
    <source>
        <dbReference type="Proteomes" id="UP000789570"/>
    </source>
</evidence>
<dbReference type="EMBL" id="CAJVPQ010031022">
    <property type="protein sequence ID" value="CAG8777905.1"/>
    <property type="molecule type" value="Genomic_DNA"/>
</dbReference>
<feature type="non-terminal residue" evidence="1">
    <location>
        <position position="91"/>
    </location>
</feature>
<comment type="caution">
    <text evidence="1">The sequence shown here is derived from an EMBL/GenBank/DDBJ whole genome shotgun (WGS) entry which is preliminary data.</text>
</comment>
<protein>
    <submittedName>
        <fullName evidence="1">8872_t:CDS:1</fullName>
    </submittedName>
</protein>
<accession>A0A9N9P2C5</accession>
<name>A0A9N9P2C5_9GLOM</name>
<sequence length="91" mass="10333">STKLRQAFENFRSTYNEDIAKLANQLIRKKAFKNHQPAMKSLETFVSKSLKIHIGYLIAESEGKNPDYNSMVLNRIKALDSITIDTTFPAA</sequence>
<organism evidence="1 2">
    <name type="scientific">Funneliformis caledonium</name>
    <dbReference type="NCBI Taxonomy" id="1117310"/>
    <lineage>
        <taxon>Eukaryota</taxon>
        <taxon>Fungi</taxon>
        <taxon>Fungi incertae sedis</taxon>
        <taxon>Mucoromycota</taxon>
        <taxon>Glomeromycotina</taxon>
        <taxon>Glomeromycetes</taxon>
        <taxon>Glomerales</taxon>
        <taxon>Glomeraceae</taxon>
        <taxon>Funneliformis</taxon>
    </lineage>
</organism>
<dbReference type="Proteomes" id="UP000789570">
    <property type="component" value="Unassembled WGS sequence"/>
</dbReference>
<dbReference type="OrthoDB" id="2377115at2759"/>
<gene>
    <name evidence="1" type="ORF">FCALED_LOCUS17944</name>
</gene>
<proteinExistence type="predicted"/>
<keyword evidence="2" id="KW-1185">Reference proteome</keyword>
<reference evidence="1" key="1">
    <citation type="submission" date="2021-06" db="EMBL/GenBank/DDBJ databases">
        <authorList>
            <person name="Kallberg Y."/>
            <person name="Tangrot J."/>
            <person name="Rosling A."/>
        </authorList>
    </citation>
    <scope>NUCLEOTIDE SEQUENCE</scope>
    <source>
        <strain evidence="1">UK204</strain>
    </source>
</reference>